<reference evidence="3 4" key="1">
    <citation type="submission" date="2021-01" db="EMBL/GenBank/DDBJ databases">
        <title>Genomic Encyclopedia of Type Strains, Phase IV (KMG-IV): sequencing the most valuable type-strain genomes for metagenomic binning, comparative biology and taxonomic classification.</title>
        <authorList>
            <person name="Goeker M."/>
        </authorList>
    </citation>
    <scope>NUCLEOTIDE SEQUENCE [LARGE SCALE GENOMIC DNA]</scope>
    <source>
        <strain evidence="3 4">DSM 25540</strain>
    </source>
</reference>
<dbReference type="EMBL" id="JAFBEC010000001">
    <property type="protein sequence ID" value="MBM7631032.1"/>
    <property type="molecule type" value="Genomic_DNA"/>
</dbReference>
<keyword evidence="4" id="KW-1185">Reference proteome</keyword>
<dbReference type="InterPro" id="IPR001455">
    <property type="entry name" value="TusA-like"/>
</dbReference>
<protein>
    <submittedName>
        <fullName evidence="3">TusA-related sulfurtransferase</fullName>
    </submittedName>
</protein>
<dbReference type="Pfam" id="PF01206">
    <property type="entry name" value="TusA"/>
    <property type="match status" value="1"/>
</dbReference>
<dbReference type="PANTHER" id="PTHR33279:SF6">
    <property type="entry name" value="SULFUR CARRIER PROTEIN YEDF-RELATED"/>
    <property type="match status" value="1"/>
</dbReference>
<dbReference type="SUPFAM" id="SSF64307">
    <property type="entry name" value="SirA-like"/>
    <property type="match status" value="1"/>
</dbReference>
<dbReference type="Proteomes" id="UP000741863">
    <property type="component" value="Unassembled WGS sequence"/>
</dbReference>
<evidence type="ECO:0000256" key="1">
    <source>
        <dbReference type="ARBA" id="ARBA00008984"/>
    </source>
</evidence>
<feature type="domain" description="UPF0033" evidence="2">
    <location>
        <begin position="7"/>
        <end position="31"/>
    </location>
</feature>
<accession>A0ABS2P6S6</accession>
<proteinExistence type="inferred from homology"/>
<organism evidence="3 4">
    <name type="scientific">Geomicrobium sediminis</name>
    <dbReference type="NCBI Taxonomy" id="1347788"/>
    <lineage>
        <taxon>Bacteria</taxon>
        <taxon>Bacillati</taxon>
        <taxon>Bacillota</taxon>
        <taxon>Bacilli</taxon>
        <taxon>Bacillales</taxon>
        <taxon>Geomicrobium</taxon>
    </lineage>
</organism>
<dbReference type="PANTHER" id="PTHR33279">
    <property type="entry name" value="SULFUR CARRIER PROTEIN YEDF-RELATED"/>
    <property type="match status" value="1"/>
</dbReference>
<evidence type="ECO:0000313" key="3">
    <source>
        <dbReference type="EMBL" id="MBM7631032.1"/>
    </source>
</evidence>
<dbReference type="Gene3D" id="3.30.110.40">
    <property type="entry name" value="TusA-like domain"/>
    <property type="match status" value="1"/>
</dbReference>
<comment type="similarity">
    <text evidence="1">Belongs to the sulfur carrier protein TusA family.</text>
</comment>
<evidence type="ECO:0000259" key="2">
    <source>
        <dbReference type="PROSITE" id="PS01148"/>
    </source>
</evidence>
<comment type="caution">
    <text evidence="3">The sequence shown here is derived from an EMBL/GenBank/DDBJ whole genome shotgun (WGS) entry which is preliminary data.</text>
</comment>
<dbReference type="CDD" id="cd00291">
    <property type="entry name" value="SirA_YedF_YeeD"/>
    <property type="match status" value="1"/>
</dbReference>
<sequence length="76" mass="8387">MKITKVVDAKGMACPMPIVKTKKEMKQLETGDILEVQATDQGALKDFEAWAKSTGHELLQTKEADGVLTFHIKKGE</sequence>
<evidence type="ECO:0000313" key="4">
    <source>
        <dbReference type="Proteomes" id="UP000741863"/>
    </source>
</evidence>
<gene>
    <name evidence="3" type="ORF">JOD17_000123</name>
</gene>
<dbReference type="PROSITE" id="PS01148">
    <property type="entry name" value="UPF0033"/>
    <property type="match status" value="1"/>
</dbReference>
<dbReference type="InterPro" id="IPR036868">
    <property type="entry name" value="TusA-like_sf"/>
</dbReference>
<name>A0ABS2P6S6_9BACL</name>
<dbReference type="RefSeq" id="WP_204695227.1">
    <property type="nucleotide sequence ID" value="NZ_JAFBEC010000001.1"/>
</dbReference>